<dbReference type="EMBL" id="VRYZ01000007">
    <property type="protein sequence ID" value="TXS90012.1"/>
    <property type="molecule type" value="Genomic_DNA"/>
</dbReference>
<evidence type="ECO:0000256" key="9">
    <source>
        <dbReference type="ARBA" id="ARBA00025772"/>
    </source>
</evidence>
<keyword evidence="8 11" id="KW-0472">Membrane</keyword>
<dbReference type="InterPro" id="IPR022346">
    <property type="entry name" value="T2SS_GspH"/>
</dbReference>
<keyword evidence="7 11" id="KW-1133">Transmembrane helix</keyword>
<dbReference type="GO" id="GO:0015627">
    <property type="term" value="C:type II protein secretion system complex"/>
    <property type="evidence" value="ECO:0007669"/>
    <property type="project" value="InterPro"/>
</dbReference>
<feature type="transmembrane region" description="Helical" evidence="11">
    <location>
        <begin position="24"/>
        <end position="47"/>
    </location>
</feature>
<evidence type="ECO:0000259" key="12">
    <source>
        <dbReference type="Pfam" id="PF12019"/>
    </source>
</evidence>
<dbReference type="GO" id="GO:0005886">
    <property type="term" value="C:plasma membrane"/>
    <property type="evidence" value="ECO:0007669"/>
    <property type="project" value="UniProtKB-SubCell"/>
</dbReference>
<keyword evidence="5" id="KW-0997">Cell inner membrane</keyword>
<accession>A0A5C8ZQV8</accession>
<evidence type="ECO:0000256" key="4">
    <source>
        <dbReference type="ARBA" id="ARBA00022481"/>
    </source>
</evidence>
<sequence>MISFRFGGAGWSGPVSGGGQVKGFTLVELMIVLVILAVLLVLAAPAFQSAKSVSALKRYANELRSSAILARGEAIKRNAQVRLCATANGSSCAASGDWGQGWIVLDPNDRVVHQQQAIPADYRIIDPNSAVIDLVFQPSGIASTAAAIKVCQQAPAVSAEARIVRVTATGRSAVESVTASTCP</sequence>
<organism evidence="13 14">
    <name type="scientific">Parahaliea aestuarii</name>
    <dbReference type="NCBI Taxonomy" id="1852021"/>
    <lineage>
        <taxon>Bacteria</taxon>
        <taxon>Pseudomonadati</taxon>
        <taxon>Pseudomonadota</taxon>
        <taxon>Gammaproteobacteria</taxon>
        <taxon>Cellvibrionales</taxon>
        <taxon>Halieaceae</taxon>
        <taxon>Parahaliea</taxon>
    </lineage>
</organism>
<dbReference type="InterPro" id="IPR012902">
    <property type="entry name" value="N_methyl_site"/>
</dbReference>
<keyword evidence="3" id="KW-1003">Cell membrane</keyword>
<dbReference type="SUPFAM" id="SSF54523">
    <property type="entry name" value="Pili subunits"/>
    <property type="match status" value="1"/>
</dbReference>
<keyword evidence="6 11" id="KW-0812">Transmembrane</keyword>
<dbReference type="OrthoDB" id="6039229at2"/>
<keyword evidence="14" id="KW-1185">Reference proteome</keyword>
<dbReference type="Pfam" id="PF07963">
    <property type="entry name" value="N_methyl"/>
    <property type="match status" value="1"/>
</dbReference>
<evidence type="ECO:0000313" key="14">
    <source>
        <dbReference type="Proteomes" id="UP000321933"/>
    </source>
</evidence>
<dbReference type="Gene3D" id="3.55.40.10">
    <property type="entry name" value="minor pseudopilin epsh domain"/>
    <property type="match status" value="1"/>
</dbReference>
<name>A0A5C8ZQV8_9GAMM</name>
<dbReference type="InterPro" id="IPR045584">
    <property type="entry name" value="Pilin-like"/>
</dbReference>
<evidence type="ECO:0000256" key="3">
    <source>
        <dbReference type="ARBA" id="ARBA00022475"/>
    </source>
</evidence>
<comment type="caution">
    <text evidence="13">The sequence shown here is derived from an EMBL/GenBank/DDBJ whole genome shotgun (WGS) entry which is preliminary data.</text>
</comment>
<comment type="subcellular location">
    <subcellularLocation>
        <location evidence="1">Cell inner membrane</location>
        <topology evidence="1">Single-pass membrane protein</topology>
    </subcellularLocation>
</comment>
<reference evidence="13 14" key="1">
    <citation type="submission" date="2019-08" db="EMBL/GenBank/DDBJ databases">
        <title>Parahaliea maris sp. nov., isolated from the surface seawater.</title>
        <authorList>
            <person name="Liu Y."/>
        </authorList>
    </citation>
    <scope>NUCLEOTIDE SEQUENCE [LARGE SCALE GENOMIC DNA]</scope>
    <source>
        <strain evidence="13 14">S2-26</strain>
    </source>
</reference>
<dbReference type="Pfam" id="PF12019">
    <property type="entry name" value="GspH"/>
    <property type="match status" value="1"/>
</dbReference>
<keyword evidence="4" id="KW-0488">Methylation</keyword>
<evidence type="ECO:0000256" key="5">
    <source>
        <dbReference type="ARBA" id="ARBA00022519"/>
    </source>
</evidence>
<evidence type="ECO:0000256" key="10">
    <source>
        <dbReference type="ARBA" id="ARBA00030775"/>
    </source>
</evidence>
<dbReference type="Proteomes" id="UP000321933">
    <property type="component" value="Unassembled WGS sequence"/>
</dbReference>
<feature type="domain" description="General secretion pathway GspH" evidence="12">
    <location>
        <begin position="60"/>
        <end position="170"/>
    </location>
</feature>
<gene>
    <name evidence="13" type="ORF">FVW59_15505</name>
</gene>
<evidence type="ECO:0000256" key="7">
    <source>
        <dbReference type="ARBA" id="ARBA00022989"/>
    </source>
</evidence>
<dbReference type="AlphaFoldDB" id="A0A5C8ZQV8"/>
<dbReference type="PROSITE" id="PS00409">
    <property type="entry name" value="PROKAR_NTER_METHYL"/>
    <property type="match status" value="1"/>
</dbReference>
<evidence type="ECO:0000256" key="2">
    <source>
        <dbReference type="ARBA" id="ARBA00021549"/>
    </source>
</evidence>
<evidence type="ECO:0000256" key="8">
    <source>
        <dbReference type="ARBA" id="ARBA00023136"/>
    </source>
</evidence>
<dbReference type="GO" id="GO:0015628">
    <property type="term" value="P:protein secretion by the type II secretion system"/>
    <property type="evidence" value="ECO:0007669"/>
    <property type="project" value="InterPro"/>
</dbReference>
<evidence type="ECO:0000256" key="11">
    <source>
        <dbReference type="SAM" id="Phobius"/>
    </source>
</evidence>
<evidence type="ECO:0000256" key="6">
    <source>
        <dbReference type="ARBA" id="ARBA00022692"/>
    </source>
</evidence>
<dbReference type="NCBIfam" id="TIGR02532">
    <property type="entry name" value="IV_pilin_GFxxxE"/>
    <property type="match status" value="1"/>
</dbReference>
<protein>
    <recommendedName>
        <fullName evidence="2">Type II secretion system protein H</fullName>
    </recommendedName>
    <alternativeName>
        <fullName evidence="10">General secretion pathway protein H</fullName>
    </alternativeName>
</protein>
<dbReference type="RefSeq" id="WP_148065274.1">
    <property type="nucleotide sequence ID" value="NZ_VRYZ01000007.1"/>
</dbReference>
<proteinExistence type="inferred from homology"/>
<evidence type="ECO:0000256" key="1">
    <source>
        <dbReference type="ARBA" id="ARBA00004377"/>
    </source>
</evidence>
<comment type="similarity">
    <text evidence="9">Belongs to the GSP H family.</text>
</comment>
<evidence type="ECO:0000313" key="13">
    <source>
        <dbReference type="EMBL" id="TXS90012.1"/>
    </source>
</evidence>